<evidence type="ECO:0000313" key="2">
    <source>
        <dbReference type="Proteomes" id="UP001578633"/>
    </source>
</evidence>
<evidence type="ECO:0008006" key="3">
    <source>
        <dbReference type="Google" id="ProtNLM"/>
    </source>
</evidence>
<protein>
    <recommendedName>
        <fullName evidence="3">F-box domain-containing protein</fullName>
    </recommendedName>
</protein>
<organism evidence="1 2">
    <name type="scientific">Alternaria dauci</name>
    <dbReference type="NCBI Taxonomy" id="48095"/>
    <lineage>
        <taxon>Eukaryota</taxon>
        <taxon>Fungi</taxon>
        <taxon>Dikarya</taxon>
        <taxon>Ascomycota</taxon>
        <taxon>Pezizomycotina</taxon>
        <taxon>Dothideomycetes</taxon>
        <taxon>Pleosporomycetidae</taxon>
        <taxon>Pleosporales</taxon>
        <taxon>Pleosporineae</taxon>
        <taxon>Pleosporaceae</taxon>
        <taxon>Alternaria</taxon>
        <taxon>Alternaria sect. Porri</taxon>
    </lineage>
</organism>
<sequence>MYVAMSEMPASAQRGASDHACGQLRKRALRALSEESIRKARVAALQQELALLEQDLASTAPTTQDAVEELAKTECQQLANAVLTKLPREIRDMIYLHLSTRDRELIEREHFRTTLDPLTRLYSYNFERWKA</sequence>
<accession>A0ABR3UYN3</accession>
<dbReference type="EMBL" id="JBHGVX010000001">
    <property type="protein sequence ID" value="KAL1801548.1"/>
    <property type="molecule type" value="Genomic_DNA"/>
</dbReference>
<reference evidence="1 2" key="1">
    <citation type="submission" date="2024-09" db="EMBL/GenBank/DDBJ databases">
        <title>T2T genomes of carrot and Alternaria dauci and their utility for understanding host-pathogen interaction during carrot leaf blight disease.</title>
        <authorList>
            <person name="Liu W."/>
            <person name="Xu S."/>
            <person name="Ou C."/>
            <person name="Liu X."/>
            <person name="Zhuang F."/>
            <person name="Deng X.W."/>
        </authorList>
    </citation>
    <scope>NUCLEOTIDE SEQUENCE [LARGE SCALE GENOMIC DNA]</scope>
    <source>
        <strain evidence="1 2">A2016</strain>
    </source>
</reference>
<dbReference type="Proteomes" id="UP001578633">
    <property type="component" value="Chromosome 1"/>
</dbReference>
<dbReference type="GeneID" id="96082212"/>
<proteinExistence type="predicted"/>
<dbReference type="RefSeq" id="XP_069312132.1">
    <property type="nucleotide sequence ID" value="XM_069447232.1"/>
</dbReference>
<gene>
    <name evidence="1" type="ORF">ACET3X_001890</name>
</gene>
<name>A0ABR3UYN3_9PLEO</name>
<evidence type="ECO:0000313" key="1">
    <source>
        <dbReference type="EMBL" id="KAL1801548.1"/>
    </source>
</evidence>
<keyword evidence="2" id="KW-1185">Reference proteome</keyword>
<comment type="caution">
    <text evidence="1">The sequence shown here is derived from an EMBL/GenBank/DDBJ whole genome shotgun (WGS) entry which is preliminary data.</text>
</comment>